<keyword evidence="9" id="KW-0614">Plasmid</keyword>
<protein>
    <submittedName>
        <fullName evidence="9">Cytochrome c oxidase subunit 3</fullName>
        <ecNumber evidence="9">1.9.3.1</ecNumber>
    </submittedName>
</protein>
<dbReference type="Pfam" id="PF00510">
    <property type="entry name" value="COX3"/>
    <property type="match status" value="2"/>
</dbReference>
<comment type="subcellular location">
    <subcellularLocation>
        <location evidence="6">Cell membrane</location>
        <topology evidence="6">Multi-pass membrane protein</topology>
    </subcellularLocation>
    <subcellularLocation>
        <location evidence="1">Membrane</location>
        <topology evidence="1">Multi-pass membrane protein</topology>
    </subcellularLocation>
</comment>
<dbReference type="PANTHER" id="PTHR11403:SF6">
    <property type="entry name" value="NITRIC OXIDE REDUCTASE SUBUNIT E"/>
    <property type="match status" value="1"/>
</dbReference>
<evidence type="ECO:0000313" key="10">
    <source>
        <dbReference type="Proteomes" id="UP000324233"/>
    </source>
</evidence>
<feature type="transmembrane region" description="Helical" evidence="7">
    <location>
        <begin position="171"/>
        <end position="197"/>
    </location>
</feature>
<dbReference type="EMBL" id="CP042998">
    <property type="protein sequence ID" value="QEH39295.1"/>
    <property type="molecule type" value="Genomic_DNA"/>
</dbReference>
<feature type="domain" description="Heme-copper oxidase subunit III family profile" evidence="8">
    <location>
        <begin position="32"/>
        <end position="238"/>
    </location>
</feature>
<keyword evidence="9" id="KW-0560">Oxidoreductase</keyword>
<dbReference type="InterPro" id="IPR013833">
    <property type="entry name" value="Cyt_c_oxidase_su3_a-hlx"/>
</dbReference>
<comment type="similarity">
    <text evidence="2 6">Belongs to the cytochrome c oxidase subunit 3 family.</text>
</comment>
<reference evidence="9 10" key="1">
    <citation type="submission" date="2019-08" db="EMBL/GenBank/DDBJ databases">
        <title>Deep-cultivation of Planctomycetes and their phenomic and genomic characterization uncovers novel biology.</title>
        <authorList>
            <person name="Wiegand S."/>
            <person name="Jogler M."/>
            <person name="Boedeker C."/>
            <person name="Pinto D."/>
            <person name="Vollmers J."/>
            <person name="Rivas-Marin E."/>
            <person name="Kohn T."/>
            <person name="Peeters S.H."/>
            <person name="Heuer A."/>
            <person name="Rast P."/>
            <person name="Oberbeckmann S."/>
            <person name="Bunk B."/>
            <person name="Jeske O."/>
            <person name="Meyerdierks A."/>
            <person name="Storesund J.E."/>
            <person name="Kallscheuer N."/>
            <person name="Luecker S."/>
            <person name="Lage O.M."/>
            <person name="Pohl T."/>
            <person name="Merkel B.J."/>
            <person name="Hornburger P."/>
            <person name="Mueller R.-W."/>
            <person name="Bruemmer F."/>
            <person name="Labrenz M."/>
            <person name="Spormann A.M."/>
            <person name="Op den Camp H."/>
            <person name="Overmann J."/>
            <person name="Amann R."/>
            <person name="Jetten M.S.M."/>
            <person name="Mascher T."/>
            <person name="Medema M.H."/>
            <person name="Devos D.P."/>
            <person name="Kaster A.-K."/>
            <person name="Ovreas L."/>
            <person name="Rohde M."/>
            <person name="Galperin M.Y."/>
            <person name="Jogler C."/>
        </authorList>
    </citation>
    <scope>NUCLEOTIDE SEQUENCE [LARGE SCALE GENOMIC DNA]</scope>
    <source>
        <strain evidence="9 10">OJF2</strain>
        <plasmid evidence="10">pojf2_1</plasmid>
    </source>
</reference>
<evidence type="ECO:0000256" key="7">
    <source>
        <dbReference type="SAM" id="Phobius"/>
    </source>
</evidence>
<dbReference type="PROSITE" id="PS50253">
    <property type="entry name" value="COX3"/>
    <property type="match status" value="1"/>
</dbReference>
<organism evidence="9 10">
    <name type="scientific">Aquisphaera giovannonii</name>
    <dbReference type="NCBI Taxonomy" id="406548"/>
    <lineage>
        <taxon>Bacteria</taxon>
        <taxon>Pseudomonadati</taxon>
        <taxon>Planctomycetota</taxon>
        <taxon>Planctomycetia</taxon>
        <taxon>Isosphaerales</taxon>
        <taxon>Isosphaeraceae</taxon>
        <taxon>Aquisphaera</taxon>
    </lineage>
</organism>
<evidence type="ECO:0000256" key="1">
    <source>
        <dbReference type="ARBA" id="ARBA00004141"/>
    </source>
</evidence>
<dbReference type="PANTHER" id="PTHR11403">
    <property type="entry name" value="CYTOCHROME C OXIDASE SUBUNIT III"/>
    <property type="match status" value="1"/>
</dbReference>
<feature type="transmembrane region" description="Helical" evidence="7">
    <location>
        <begin position="104"/>
        <end position="121"/>
    </location>
</feature>
<dbReference type="KEGG" id="agv:OJF2_79100"/>
<evidence type="ECO:0000256" key="2">
    <source>
        <dbReference type="ARBA" id="ARBA00010581"/>
    </source>
</evidence>
<dbReference type="AlphaFoldDB" id="A0A5B9WH44"/>
<evidence type="ECO:0000256" key="5">
    <source>
        <dbReference type="ARBA" id="ARBA00023136"/>
    </source>
</evidence>
<name>A0A5B9WH44_9BACT</name>
<keyword evidence="5 7" id="KW-0472">Membrane</keyword>
<dbReference type="InterPro" id="IPR000298">
    <property type="entry name" value="Cyt_c_oxidase-like_su3"/>
</dbReference>
<keyword evidence="4 7" id="KW-1133">Transmembrane helix</keyword>
<feature type="transmembrane region" description="Helical" evidence="7">
    <location>
        <begin position="70"/>
        <end position="92"/>
    </location>
</feature>
<dbReference type="Gene3D" id="1.20.120.80">
    <property type="entry name" value="Cytochrome c oxidase, subunit III, four-helix bundle"/>
    <property type="match status" value="1"/>
</dbReference>
<evidence type="ECO:0000259" key="8">
    <source>
        <dbReference type="PROSITE" id="PS50253"/>
    </source>
</evidence>
<evidence type="ECO:0000313" key="9">
    <source>
        <dbReference type="EMBL" id="QEH39295.1"/>
    </source>
</evidence>
<dbReference type="EC" id="1.9.3.1" evidence="9"/>
<evidence type="ECO:0000256" key="3">
    <source>
        <dbReference type="ARBA" id="ARBA00022692"/>
    </source>
</evidence>
<keyword evidence="10" id="KW-1185">Reference proteome</keyword>
<dbReference type="Proteomes" id="UP000324233">
    <property type="component" value="Plasmid pOJF2_1"/>
</dbReference>
<dbReference type="GO" id="GO:0019646">
    <property type="term" value="P:aerobic electron transport chain"/>
    <property type="evidence" value="ECO:0007669"/>
    <property type="project" value="InterPro"/>
</dbReference>
<feature type="transmembrane region" description="Helical" evidence="7">
    <location>
        <begin position="32"/>
        <end position="55"/>
    </location>
</feature>
<sequence>MPSATPAVEAEDRPILMPQFDDVHQQAYSSTLGMWLFLVTEVMFFGGLIAAYTVYRARWPEEFAAASRHLLWPVGFVNTIVLLGSSLAMALAVRAAHLGRDRETVRWLVATMVLGTAFLGIKATEYYIDYRENLIPGASFRVPAEGHGEAGAGHGGETAASLDPGHFQMFFVLYFFMTGLHAFHMIVGITLVGIFAYLVRTKWFSGHGGTQVEVIGLYWHFVDVVWVFLYPLLYLIDIRP</sequence>
<proteinExistence type="inferred from homology"/>
<evidence type="ECO:0000256" key="6">
    <source>
        <dbReference type="RuleBase" id="RU003376"/>
    </source>
</evidence>
<dbReference type="SUPFAM" id="SSF81452">
    <property type="entry name" value="Cytochrome c oxidase subunit III-like"/>
    <property type="match status" value="1"/>
</dbReference>
<dbReference type="GO" id="GO:0004129">
    <property type="term" value="F:cytochrome-c oxidase activity"/>
    <property type="evidence" value="ECO:0007669"/>
    <property type="project" value="InterPro"/>
</dbReference>
<dbReference type="InterPro" id="IPR024791">
    <property type="entry name" value="Cyt_c/ubiquinol_Oxase_su3"/>
</dbReference>
<keyword evidence="3 6" id="KW-0812">Transmembrane</keyword>
<gene>
    <name evidence="9" type="primary">ctaE</name>
    <name evidence="9" type="ORF">OJF2_79100</name>
</gene>
<evidence type="ECO:0000256" key="4">
    <source>
        <dbReference type="ARBA" id="ARBA00022989"/>
    </source>
</evidence>
<dbReference type="GO" id="GO:0005886">
    <property type="term" value="C:plasma membrane"/>
    <property type="evidence" value="ECO:0007669"/>
    <property type="project" value="UniProtKB-SubCell"/>
</dbReference>
<dbReference type="InterPro" id="IPR035973">
    <property type="entry name" value="Cyt_c_oxidase_su3-like_sf"/>
</dbReference>
<accession>A0A5B9WH44</accession>
<geneLocation type="plasmid" evidence="10">
    <name>pojf2_1</name>
</geneLocation>
<dbReference type="GO" id="GO:0016491">
    <property type="term" value="F:oxidoreductase activity"/>
    <property type="evidence" value="ECO:0007669"/>
    <property type="project" value="UniProtKB-KW"/>
</dbReference>
<feature type="transmembrane region" description="Helical" evidence="7">
    <location>
        <begin position="217"/>
        <end position="236"/>
    </location>
</feature>